<dbReference type="EMBL" id="CP034086">
    <property type="protein sequence ID" value="AZG77325.1"/>
    <property type="molecule type" value="Genomic_DNA"/>
</dbReference>
<protein>
    <submittedName>
        <fullName evidence="1">Uncharacterized protein</fullName>
    </submittedName>
</protein>
<organism evidence="1 2">
    <name type="scientific">Methylocystis rosea</name>
    <dbReference type="NCBI Taxonomy" id="173366"/>
    <lineage>
        <taxon>Bacteria</taxon>
        <taxon>Pseudomonadati</taxon>
        <taxon>Pseudomonadota</taxon>
        <taxon>Alphaproteobacteria</taxon>
        <taxon>Hyphomicrobiales</taxon>
        <taxon>Methylocystaceae</taxon>
        <taxon>Methylocystis</taxon>
    </lineage>
</organism>
<accession>A0A3G8M7Q4</accession>
<reference evidence="1 2" key="1">
    <citation type="submission" date="2018-11" db="EMBL/GenBank/DDBJ databases">
        <title>Genome squencing of methanotrophic bacteria isolated from alkaline groundwater in Korea.</title>
        <authorList>
            <person name="Nguyen L.N."/>
        </authorList>
    </citation>
    <scope>NUCLEOTIDE SEQUENCE [LARGE SCALE GENOMIC DNA]</scope>
    <source>
        <strain evidence="1 2">GW6</strain>
    </source>
</reference>
<dbReference type="AlphaFoldDB" id="A0A3G8M7Q4"/>
<dbReference type="Proteomes" id="UP000273982">
    <property type="component" value="Chromosome"/>
</dbReference>
<evidence type="ECO:0000313" key="2">
    <source>
        <dbReference type="Proteomes" id="UP000273982"/>
    </source>
</evidence>
<gene>
    <name evidence="1" type="ORF">EHO51_11595</name>
</gene>
<sequence length="73" mass="7948">MSISRAYSKTPATNTIDPRVEIIIFMFYHSDPTPSASRLSLISTQKETGSFCSPGAMVWAMSGSDQSESELAQ</sequence>
<evidence type="ECO:0000313" key="1">
    <source>
        <dbReference type="EMBL" id="AZG77325.1"/>
    </source>
</evidence>
<name>A0A3G8M7Q4_9HYPH</name>
<dbReference type="RefSeq" id="WP_124739026.1">
    <property type="nucleotide sequence ID" value="NZ_CP034086.1"/>
</dbReference>
<proteinExistence type="predicted"/>
<dbReference type="KEGG" id="mros:EHO51_11595"/>